<dbReference type="KEGG" id="pmc:P9515_10991"/>
<reference evidence="1 2" key="1">
    <citation type="journal article" date="2007" name="PLoS Genet.">
        <title>Patterns and implications of gene gain and loss in the evolution of Prochlorococcus.</title>
        <authorList>
            <person name="Kettler G.C."/>
            <person name="Martiny A.C."/>
            <person name="Huang K."/>
            <person name="Zucker J."/>
            <person name="Coleman M.L."/>
            <person name="Rodrigue S."/>
            <person name="Chen F."/>
            <person name="Lapidus A."/>
            <person name="Ferriera S."/>
            <person name="Johnson J."/>
            <person name="Steglich C."/>
            <person name="Church G.M."/>
            <person name="Richardson P."/>
            <person name="Chisholm S.W."/>
        </authorList>
    </citation>
    <scope>NUCLEOTIDE SEQUENCE [LARGE SCALE GENOMIC DNA]</scope>
    <source>
        <strain evidence="1 2">MIT 9515</strain>
    </source>
</reference>
<dbReference type="AlphaFoldDB" id="A2BWZ5"/>
<dbReference type="OrthoDB" id="565238at2"/>
<dbReference type="Proteomes" id="UP000001589">
    <property type="component" value="Chromosome"/>
</dbReference>
<protein>
    <submittedName>
        <fullName evidence="1">Uncharacterized protein</fullName>
    </submittedName>
</protein>
<dbReference type="HOGENOM" id="CLU_164027_1_0_3"/>
<organism evidence="1 2">
    <name type="scientific">Prochlorococcus marinus (strain MIT 9515)</name>
    <dbReference type="NCBI Taxonomy" id="167542"/>
    <lineage>
        <taxon>Bacteria</taxon>
        <taxon>Bacillati</taxon>
        <taxon>Cyanobacteriota</taxon>
        <taxon>Cyanophyceae</taxon>
        <taxon>Synechococcales</taxon>
        <taxon>Prochlorococcaceae</taxon>
        <taxon>Prochlorococcus</taxon>
    </lineage>
</organism>
<sequence>MAIYLKITNSTEVVKKKTSKWLTDITPKRIDRKLVEDEVIKGIIEQLTLEGIEGEISAISGFDVKNSTLITKNDFVIRKTKSF</sequence>
<dbReference type="GeneID" id="60201357"/>
<dbReference type="STRING" id="167542.P9515_10991"/>
<name>A2BWZ5_PROM5</name>
<accession>A2BWZ5</accession>
<gene>
    <name evidence="1" type="ordered locus">P9515_10991</name>
</gene>
<dbReference type="eggNOG" id="ENOG5031W76">
    <property type="taxonomic scope" value="Bacteria"/>
</dbReference>
<proteinExistence type="predicted"/>
<evidence type="ECO:0000313" key="2">
    <source>
        <dbReference type="Proteomes" id="UP000001589"/>
    </source>
</evidence>
<dbReference type="RefSeq" id="WP_011820406.1">
    <property type="nucleotide sequence ID" value="NC_008817.1"/>
</dbReference>
<evidence type="ECO:0000313" key="1">
    <source>
        <dbReference type="EMBL" id="ABM72306.1"/>
    </source>
</evidence>
<dbReference type="EMBL" id="CP000552">
    <property type="protein sequence ID" value="ABM72306.1"/>
    <property type="molecule type" value="Genomic_DNA"/>
</dbReference>